<proteinExistence type="predicted"/>
<dbReference type="RefSeq" id="WP_219875152.1">
    <property type="nucleotide sequence ID" value="NZ_JAHZIJ010000031.1"/>
</dbReference>
<evidence type="ECO:0000313" key="1">
    <source>
        <dbReference type="EMBL" id="MBW7477769.1"/>
    </source>
</evidence>
<dbReference type="Pfam" id="PF09148">
    <property type="entry name" value="DUF1934"/>
    <property type="match status" value="1"/>
</dbReference>
<sequence>MTTDKAQVRITLESEIDGEKQLHEHIGEWYCKNRTVYIRYEETEPHGKVRTMVRWREGELNVTRHGDVESEQSFVAGARRAGQYVSALTRFRLETDTTLLWMQCGDMLHNESEDGEPKLSLPMLLEWHYTMWLEDQLTGTFVIRLHAEAKRG</sequence>
<reference evidence="1 2" key="1">
    <citation type="submission" date="2021-07" db="EMBL/GenBank/DDBJ databases">
        <title>Paenibacillus radiodurans sp. nov., isolated from the southeastern edge of Tengger Desert.</title>
        <authorList>
            <person name="Zhang G."/>
        </authorList>
    </citation>
    <scope>NUCLEOTIDE SEQUENCE [LARGE SCALE GENOMIC DNA]</scope>
    <source>
        <strain evidence="1 2">DT7-4</strain>
    </source>
</reference>
<dbReference type="InterPro" id="IPR012674">
    <property type="entry name" value="Calycin"/>
</dbReference>
<dbReference type="Proteomes" id="UP000812277">
    <property type="component" value="Unassembled WGS sequence"/>
</dbReference>
<gene>
    <name evidence="1" type="ORF">K0T92_23955</name>
</gene>
<keyword evidence="2" id="KW-1185">Reference proteome</keyword>
<dbReference type="InterPro" id="IPR015231">
    <property type="entry name" value="DUF1934"/>
</dbReference>
<dbReference type="SUPFAM" id="SSF50814">
    <property type="entry name" value="Lipocalins"/>
    <property type="match status" value="1"/>
</dbReference>
<evidence type="ECO:0000313" key="2">
    <source>
        <dbReference type="Proteomes" id="UP000812277"/>
    </source>
</evidence>
<dbReference type="Gene3D" id="2.40.128.20">
    <property type="match status" value="1"/>
</dbReference>
<organism evidence="1 2">
    <name type="scientific">Paenibacillus oenotherae</name>
    <dbReference type="NCBI Taxonomy" id="1435645"/>
    <lineage>
        <taxon>Bacteria</taxon>
        <taxon>Bacillati</taxon>
        <taxon>Bacillota</taxon>
        <taxon>Bacilli</taxon>
        <taxon>Bacillales</taxon>
        <taxon>Paenibacillaceae</taxon>
        <taxon>Paenibacillus</taxon>
    </lineage>
</organism>
<accession>A0ABS7DCV2</accession>
<protein>
    <submittedName>
        <fullName evidence="1">DUF1934 domain-containing protein</fullName>
    </submittedName>
</protein>
<dbReference type="EMBL" id="JAHZIJ010000031">
    <property type="protein sequence ID" value="MBW7477769.1"/>
    <property type="molecule type" value="Genomic_DNA"/>
</dbReference>
<name>A0ABS7DCV2_9BACL</name>
<comment type="caution">
    <text evidence="1">The sequence shown here is derived from an EMBL/GenBank/DDBJ whole genome shotgun (WGS) entry which is preliminary data.</text>
</comment>